<accession>A0A8B9ZFY5</accession>
<dbReference type="GO" id="GO:0030246">
    <property type="term" value="F:carbohydrate binding"/>
    <property type="evidence" value="ECO:0007669"/>
    <property type="project" value="UniProtKB-KW"/>
</dbReference>
<dbReference type="AlphaFoldDB" id="A0A8B9ZFY5"/>
<keyword evidence="2" id="KW-0812">Transmembrane</keyword>
<sequence>QETPAVCPRWHGVLLKLSGLGCLVLVVLVVVLSHGGCKLCPPSWHKCYYFSENRNDWNTSLENCKALEASLTSIDSLEELVRTGVVFLLTSLLLTPECVCIAGLRCGEVALVRT</sequence>
<evidence type="ECO:0000256" key="1">
    <source>
        <dbReference type="ARBA" id="ARBA00022734"/>
    </source>
</evidence>
<dbReference type="InterPro" id="IPR051379">
    <property type="entry name" value="C-type_Lectin_Receptor_IMM"/>
</dbReference>
<keyword evidence="2" id="KW-1133">Transmembrane helix</keyword>
<evidence type="ECO:0000313" key="4">
    <source>
        <dbReference type="Proteomes" id="UP000694400"/>
    </source>
</evidence>
<dbReference type="Gene3D" id="3.10.100.10">
    <property type="entry name" value="Mannose-Binding Protein A, subunit A"/>
    <property type="match status" value="1"/>
</dbReference>
<feature type="transmembrane region" description="Helical" evidence="2">
    <location>
        <begin position="12"/>
        <end position="32"/>
    </location>
</feature>
<dbReference type="InterPro" id="IPR016186">
    <property type="entry name" value="C-type_lectin-like/link_sf"/>
</dbReference>
<reference evidence="3" key="2">
    <citation type="submission" date="2025-08" db="UniProtKB">
        <authorList>
            <consortium name="Ensembl"/>
        </authorList>
    </citation>
    <scope>IDENTIFICATION</scope>
</reference>
<dbReference type="Proteomes" id="UP000694400">
    <property type="component" value="Chromosome 30"/>
</dbReference>
<dbReference type="InterPro" id="IPR016187">
    <property type="entry name" value="CTDL_fold"/>
</dbReference>
<keyword evidence="1" id="KW-0430">Lectin</keyword>
<dbReference type="Ensembl" id="ENSAPLT00020015939.1">
    <property type="protein sequence ID" value="ENSAPLP00020014798.1"/>
    <property type="gene ID" value="ENSAPLG00020010688.1"/>
</dbReference>
<reference evidence="3" key="3">
    <citation type="submission" date="2025-09" db="UniProtKB">
        <authorList>
            <consortium name="Ensembl"/>
        </authorList>
    </citation>
    <scope>IDENTIFICATION</scope>
</reference>
<name>A0A8B9ZFY5_ANAPL</name>
<dbReference type="PANTHER" id="PTHR46746:SF8">
    <property type="entry name" value="CD209 ANTIGEN-LIKE PROTEIN A"/>
    <property type="match status" value="1"/>
</dbReference>
<evidence type="ECO:0000313" key="3">
    <source>
        <dbReference type="Ensembl" id="ENSAPLP00020014798.1"/>
    </source>
</evidence>
<protein>
    <submittedName>
        <fullName evidence="3">Uncharacterized protein</fullName>
    </submittedName>
</protein>
<organism evidence="3 4">
    <name type="scientific">Anas platyrhynchos</name>
    <name type="common">Mallard</name>
    <name type="synonym">Anas boschas</name>
    <dbReference type="NCBI Taxonomy" id="8839"/>
    <lineage>
        <taxon>Eukaryota</taxon>
        <taxon>Metazoa</taxon>
        <taxon>Chordata</taxon>
        <taxon>Craniata</taxon>
        <taxon>Vertebrata</taxon>
        <taxon>Euteleostomi</taxon>
        <taxon>Archelosauria</taxon>
        <taxon>Archosauria</taxon>
        <taxon>Dinosauria</taxon>
        <taxon>Saurischia</taxon>
        <taxon>Theropoda</taxon>
        <taxon>Coelurosauria</taxon>
        <taxon>Aves</taxon>
        <taxon>Neognathae</taxon>
        <taxon>Galloanserae</taxon>
        <taxon>Anseriformes</taxon>
        <taxon>Anatidae</taxon>
        <taxon>Anatinae</taxon>
        <taxon>Anas</taxon>
    </lineage>
</organism>
<dbReference type="SUPFAM" id="SSF56436">
    <property type="entry name" value="C-type lectin-like"/>
    <property type="match status" value="1"/>
</dbReference>
<proteinExistence type="predicted"/>
<reference evidence="3" key="1">
    <citation type="submission" date="2019-08" db="EMBL/GenBank/DDBJ databases">
        <title>Three high-quality genomes provides insights into domestication of ducks.</title>
        <authorList>
            <person name="Hou Z.C."/>
            <person name="Zhu F."/>
            <person name="Yin Z.T."/>
            <person name="Zhang F."/>
        </authorList>
    </citation>
    <scope>NUCLEOTIDE SEQUENCE [LARGE SCALE GENOMIC DNA]</scope>
</reference>
<evidence type="ECO:0000256" key="2">
    <source>
        <dbReference type="SAM" id="Phobius"/>
    </source>
</evidence>
<dbReference type="PANTHER" id="PTHR46746">
    <property type="entry name" value="KILLER CELL LECTIN-LIKE RECEPTOR SUBFAMILY F MEMBER 2"/>
    <property type="match status" value="1"/>
</dbReference>
<keyword evidence="2" id="KW-0472">Membrane</keyword>